<feature type="compositionally biased region" description="Basic residues" evidence="1">
    <location>
        <begin position="46"/>
        <end position="59"/>
    </location>
</feature>
<feature type="compositionally biased region" description="Polar residues" evidence="1">
    <location>
        <begin position="116"/>
        <end position="126"/>
    </location>
</feature>
<comment type="caution">
    <text evidence="2">The sequence shown here is derived from an EMBL/GenBank/DDBJ whole genome shotgun (WGS) entry which is preliminary data.</text>
</comment>
<protein>
    <submittedName>
        <fullName evidence="2">Uncharacterized protein</fullName>
    </submittedName>
</protein>
<reference evidence="2 3" key="1">
    <citation type="submission" date="2023-01" db="EMBL/GenBank/DDBJ databases">
        <title>Analysis of 21 Apiospora genomes using comparative genomics revels a genus with tremendous synthesis potential of carbohydrate active enzymes and secondary metabolites.</title>
        <authorList>
            <person name="Sorensen T."/>
        </authorList>
    </citation>
    <scope>NUCLEOTIDE SEQUENCE [LARGE SCALE GENOMIC DNA]</scope>
    <source>
        <strain evidence="2 3">CBS 117206</strain>
    </source>
</reference>
<accession>A0AAW0QKX2</accession>
<dbReference type="AlphaFoldDB" id="A0AAW0QKX2"/>
<keyword evidence="3" id="KW-1185">Reference proteome</keyword>
<feature type="compositionally biased region" description="Basic and acidic residues" evidence="1">
    <location>
        <begin position="9"/>
        <end position="44"/>
    </location>
</feature>
<proteinExistence type="predicted"/>
<organism evidence="2 3">
    <name type="scientific">Apiospora kogelbergensis</name>
    <dbReference type="NCBI Taxonomy" id="1337665"/>
    <lineage>
        <taxon>Eukaryota</taxon>
        <taxon>Fungi</taxon>
        <taxon>Dikarya</taxon>
        <taxon>Ascomycota</taxon>
        <taxon>Pezizomycotina</taxon>
        <taxon>Sordariomycetes</taxon>
        <taxon>Xylariomycetidae</taxon>
        <taxon>Amphisphaeriales</taxon>
        <taxon>Apiosporaceae</taxon>
        <taxon>Apiospora</taxon>
    </lineage>
</organism>
<name>A0AAW0QKX2_9PEZI</name>
<evidence type="ECO:0000313" key="3">
    <source>
        <dbReference type="Proteomes" id="UP001392437"/>
    </source>
</evidence>
<evidence type="ECO:0000256" key="1">
    <source>
        <dbReference type="SAM" id="MobiDB-lite"/>
    </source>
</evidence>
<evidence type="ECO:0000313" key="2">
    <source>
        <dbReference type="EMBL" id="KAK8101217.1"/>
    </source>
</evidence>
<gene>
    <name evidence="2" type="ORF">PG999_011591</name>
</gene>
<dbReference type="EMBL" id="JAQQWP010000009">
    <property type="protein sequence ID" value="KAK8101217.1"/>
    <property type="molecule type" value="Genomic_DNA"/>
</dbReference>
<sequence length="348" mass="39968">MARNRKDRGRGEQHRPHRASNDNDSRDVRGKRNSRTNHDYEARGRGNGRRPRRDRRQPKRFSPAFEEQHSYDEEIVLGPEFSPLYPGVEDDPVDDLPPAPPSVQTQFEPSRRQHQNIRGNNRNNPFIQLPRQQQQLTTGHSTAQRHQHQQYQRHLQRINRQRCCDDCRTVRKANVRFRNVIQNHLNAAAATVLEWSEEVGVPFGGVADDEMDWQPESEIKVVLVQQQQRQHEERRNNGSYYNNCNHHHNTAGGGLSLPNMFPVVSKARNGSGLPWWRELYIEPLEEEEGEEELFEVSPEEPMALGPDPFKASSLPGVGFTNYGGVPTIGTVPTPLFSYPGYRPIGIGR</sequence>
<dbReference type="Proteomes" id="UP001392437">
    <property type="component" value="Unassembled WGS sequence"/>
</dbReference>
<feature type="region of interest" description="Disordered" evidence="1">
    <location>
        <begin position="1"/>
        <end position="126"/>
    </location>
</feature>